<proteinExistence type="predicted"/>
<feature type="compositionally biased region" description="Low complexity" evidence="2">
    <location>
        <begin position="575"/>
        <end position="586"/>
    </location>
</feature>
<protein>
    <submittedName>
        <fullName evidence="3">Uncharacterized protein</fullName>
    </submittedName>
</protein>
<name>A0ABD2HUM6_9BILA</name>
<dbReference type="AlphaFoldDB" id="A0ABD2HUM6"/>
<reference evidence="3 4" key="1">
    <citation type="submission" date="2024-10" db="EMBL/GenBank/DDBJ databases">
        <authorList>
            <person name="Kim D."/>
        </authorList>
    </citation>
    <scope>NUCLEOTIDE SEQUENCE [LARGE SCALE GENOMIC DNA]</scope>
    <source>
        <strain evidence="3">BH-2024</strain>
    </source>
</reference>
<keyword evidence="1" id="KW-0175">Coiled coil</keyword>
<feature type="compositionally biased region" description="Basic residues" evidence="2">
    <location>
        <begin position="387"/>
        <end position="402"/>
    </location>
</feature>
<feature type="compositionally biased region" description="Basic and acidic residues" evidence="2">
    <location>
        <begin position="211"/>
        <end position="222"/>
    </location>
</feature>
<feature type="compositionally biased region" description="Basic and acidic residues" evidence="2">
    <location>
        <begin position="270"/>
        <end position="281"/>
    </location>
</feature>
<feature type="compositionally biased region" description="Basic and acidic residues" evidence="2">
    <location>
        <begin position="615"/>
        <end position="640"/>
    </location>
</feature>
<accession>A0ABD2HUM6</accession>
<gene>
    <name evidence="3" type="ORF">niasHT_030746</name>
</gene>
<feature type="region of interest" description="Disordered" evidence="2">
    <location>
        <begin position="520"/>
        <end position="760"/>
    </location>
</feature>
<organism evidence="3 4">
    <name type="scientific">Heterodera trifolii</name>
    <dbReference type="NCBI Taxonomy" id="157864"/>
    <lineage>
        <taxon>Eukaryota</taxon>
        <taxon>Metazoa</taxon>
        <taxon>Ecdysozoa</taxon>
        <taxon>Nematoda</taxon>
        <taxon>Chromadorea</taxon>
        <taxon>Rhabditida</taxon>
        <taxon>Tylenchina</taxon>
        <taxon>Tylenchomorpha</taxon>
        <taxon>Tylenchoidea</taxon>
        <taxon>Heteroderidae</taxon>
        <taxon>Heteroderinae</taxon>
        <taxon>Heterodera</taxon>
    </lineage>
</organism>
<feature type="compositionally biased region" description="Basic and acidic residues" evidence="2">
    <location>
        <begin position="364"/>
        <end position="386"/>
    </location>
</feature>
<feature type="compositionally biased region" description="Basic and acidic residues" evidence="2">
    <location>
        <begin position="298"/>
        <end position="340"/>
    </location>
</feature>
<feature type="compositionally biased region" description="Polar residues" evidence="2">
    <location>
        <begin position="439"/>
        <end position="474"/>
    </location>
</feature>
<feature type="compositionally biased region" description="Basic and acidic residues" evidence="2">
    <location>
        <begin position="529"/>
        <end position="544"/>
    </location>
</feature>
<dbReference type="Proteomes" id="UP001620626">
    <property type="component" value="Unassembled WGS sequence"/>
</dbReference>
<feature type="region of interest" description="Disordered" evidence="2">
    <location>
        <begin position="250"/>
        <end position="503"/>
    </location>
</feature>
<evidence type="ECO:0000313" key="4">
    <source>
        <dbReference type="Proteomes" id="UP001620626"/>
    </source>
</evidence>
<evidence type="ECO:0000256" key="1">
    <source>
        <dbReference type="SAM" id="Coils"/>
    </source>
</evidence>
<comment type="caution">
    <text evidence="3">The sequence shown here is derived from an EMBL/GenBank/DDBJ whole genome shotgun (WGS) entry which is preliminary data.</text>
</comment>
<feature type="compositionally biased region" description="Polar residues" evidence="2">
    <location>
        <begin position="148"/>
        <end position="168"/>
    </location>
</feature>
<feature type="coiled-coil region" evidence="1">
    <location>
        <begin position="48"/>
        <end position="75"/>
    </location>
</feature>
<dbReference type="EMBL" id="JBICBT010001408">
    <property type="protein sequence ID" value="KAL3068455.1"/>
    <property type="molecule type" value="Genomic_DNA"/>
</dbReference>
<evidence type="ECO:0000313" key="3">
    <source>
        <dbReference type="EMBL" id="KAL3068455.1"/>
    </source>
</evidence>
<sequence>MDGSCSTSAEKSDKFREFANYAKCWTLKQDKELKDALQGTVSGMLDTIRHFETAANALESEMELFECRFENIHNRIGCLKMERLVKEQVDEIPVDLLRGRPKKSNRENLTKEVSQEEYEQRTISTISNAIRRGFDLFDIRQDQQCGSFASANSQNNGDPSDPSSSTELPKNEREKIANIWEGMEILRSFEHCEMPPIIGTDEFYEAIRRTNETETDTPKAKEGSGPSLPARLTTTTTAITKNEEEDVVSVSSGRSAPPQDPVVVAAQQLPRKDGIAEERSGRSGADTMTMRTALMEEITQRSRKKEENRDNTEKEGEKHEISQQMQRVDEKQRIGERRQVEEDEEEQQQKQRTARVTDVQRQLLTERVERKQANEGRQKEAAEEQRPRKRGKRRSGERHGKKSLFSSSSEGENAEEEEEKKAFNIFTKPLLPVLENRTQKLANGPNSSLGRSLSQRPLSVQSFGSSVGDGTSNISDDRKTTVSGQAPSLVRKTESATTVSVVSNNEEFGPTSIKNRIAQIGGQIPVGRRATDGTRREQQNEQRQNDGNQQRTAHIEETGETMAPLPTQAIKTRAKAPSARRAPSQRIISGKPPMPLLPSSSSALEAIKETQQQQNEERKRPVSRGTDETEKQQQSTREKPLLPPSLPTEKVQGSSAGPQAAPRTTPAKTMPPPPVKPKKTARSSIFSSSSSDDDLGFSKVIGTAKAKVPPPLPQPNKAKEVPKTKGKAPSEQQPPPFNYKKTITPSKTRKGLFDDTDSDF</sequence>
<feature type="region of interest" description="Disordered" evidence="2">
    <location>
        <begin position="211"/>
        <end position="231"/>
    </location>
</feature>
<keyword evidence="4" id="KW-1185">Reference proteome</keyword>
<evidence type="ECO:0000256" key="2">
    <source>
        <dbReference type="SAM" id="MobiDB-lite"/>
    </source>
</evidence>
<feature type="region of interest" description="Disordered" evidence="2">
    <location>
        <begin position="148"/>
        <end position="171"/>
    </location>
</feature>